<dbReference type="EnsemblPlants" id="novel_model_6899_5bd9a17a">
    <property type="protein sequence ID" value="cds.novel_model_6899_5bd9a17a"/>
    <property type="gene ID" value="novel_gene_3642_5bd9a17a"/>
</dbReference>
<keyword evidence="1" id="KW-1133">Transmembrane helix</keyword>
<reference evidence="2" key="1">
    <citation type="submission" date="2021-03" db="UniProtKB">
        <authorList>
            <consortium name="EnsemblPlants"/>
        </authorList>
    </citation>
    <scope>IDENTIFICATION</scope>
</reference>
<protein>
    <submittedName>
        <fullName evidence="2">Uncharacterized protein</fullName>
    </submittedName>
</protein>
<proteinExistence type="predicted"/>
<dbReference type="Proteomes" id="UP000596661">
    <property type="component" value="Unassembled WGS sequence"/>
</dbReference>
<name>A0A803RA16_CANSA</name>
<dbReference type="AlphaFoldDB" id="A0A803RA16"/>
<evidence type="ECO:0000256" key="1">
    <source>
        <dbReference type="SAM" id="Phobius"/>
    </source>
</evidence>
<keyword evidence="1" id="KW-0472">Membrane</keyword>
<sequence length="77" mass="9181">MCVFCVMSIFDFGFFLFCFCFFSLPSLLYCYAFNLLYYIVYYIVGVDAQLLFLFLAFYKIVLKILQCILINIVTREI</sequence>
<organism evidence="2 3">
    <name type="scientific">Cannabis sativa</name>
    <name type="common">Hemp</name>
    <name type="synonym">Marijuana</name>
    <dbReference type="NCBI Taxonomy" id="3483"/>
    <lineage>
        <taxon>Eukaryota</taxon>
        <taxon>Viridiplantae</taxon>
        <taxon>Streptophyta</taxon>
        <taxon>Embryophyta</taxon>
        <taxon>Tracheophyta</taxon>
        <taxon>Spermatophyta</taxon>
        <taxon>Magnoliopsida</taxon>
        <taxon>eudicotyledons</taxon>
        <taxon>Gunneridae</taxon>
        <taxon>Pentapetalae</taxon>
        <taxon>rosids</taxon>
        <taxon>fabids</taxon>
        <taxon>Rosales</taxon>
        <taxon>Cannabaceae</taxon>
        <taxon>Cannabis</taxon>
    </lineage>
</organism>
<feature type="transmembrane region" description="Helical" evidence="1">
    <location>
        <begin position="12"/>
        <end position="29"/>
    </location>
</feature>
<accession>A0A803RA16</accession>
<evidence type="ECO:0000313" key="2">
    <source>
        <dbReference type="EnsemblPlants" id="cds.novel_model_6899_5bd9a17a"/>
    </source>
</evidence>
<keyword evidence="1" id="KW-0812">Transmembrane</keyword>
<keyword evidence="3" id="KW-1185">Reference proteome</keyword>
<dbReference type="EMBL" id="UZAU01000810">
    <property type="status" value="NOT_ANNOTATED_CDS"/>
    <property type="molecule type" value="Genomic_DNA"/>
</dbReference>
<dbReference type="Gramene" id="novel_model_6899_5bd9a17a">
    <property type="protein sequence ID" value="cds.novel_model_6899_5bd9a17a"/>
    <property type="gene ID" value="novel_gene_3642_5bd9a17a"/>
</dbReference>
<evidence type="ECO:0000313" key="3">
    <source>
        <dbReference type="Proteomes" id="UP000596661"/>
    </source>
</evidence>